<dbReference type="HOGENOM" id="CLU_001828_0_0_1"/>
<comment type="similarity">
    <text evidence="2 13">Belongs to the cation transport ATPase (P-type) (TC 3.A.3) family. Type V subfamily.</text>
</comment>
<dbReference type="Gene3D" id="2.70.150.10">
    <property type="entry name" value="Calcium-transporting ATPase, cytoplasmic transduction domain A"/>
    <property type="match status" value="1"/>
</dbReference>
<comment type="catalytic activity">
    <reaction evidence="12 13">
        <text>ATP + H2O = ADP + phosphate + H(+)</text>
        <dbReference type="Rhea" id="RHEA:13065"/>
        <dbReference type="ChEBI" id="CHEBI:15377"/>
        <dbReference type="ChEBI" id="CHEBI:15378"/>
        <dbReference type="ChEBI" id="CHEBI:30616"/>
        <dbReference type="ChEBI" id="CHEBI:43474"/>
        <dbReference type="ChEBI" id="CHEBI:456216"/>
    </reaction>
</comment>
<feature type="domain" description="P-type ATPase A" evidence="14">
    <location>
        <begin position="384"/>
        <end position="513"/>
    </location>
</feature>
<keyword evidence="5 13" id="KW-0479">Metal-binding</keyword>
<dbReference type="Gene3D" id="3.40.1110.10">
    <property type="entry name" value="Calcium-transporting ATPase, cytoplasmic domain N"/>
    <property type="match status" value="1"/>
</dbReference>
<dbReference type="Proteomes" id="UP000001744">
    <property type="component" value="Unassembled WGS sequence"/>
</dbReference>
<dbReference type="OMA" id="FSCFQYM"/>
<dbReference type="GO" id="GO:1903135">
    <property type="term" value="F:cupric ion binding"/>
    <property type="evidence" value="ECO:0007669"/>
    <property type="project" value="EnsemblFungi"/>
</dbReference>
<dbReference type="GO" id="GO:0030145">
    <property type="term" value="F:manganese ion binding"/>
    <property type="evidence" value="ECO:0007669"/>
    <property type="project" value="EnsemblFungi"/>
</dbReference>
<dbReference type="Pfam" id="PF13246">
    <property type="entry name" value="Cation_ATPase"/>
    <property type="match status" value="1"/>
</dbReference>
<dbReference type="Pfam" id="PF00122">
    <property type="entry name" value="E1-E2_ATPase"/>
    <property type="match status" value="1"/>
</dbReference>
<comment type="subcellular location">
    <subcellularLocation>
        <location evidence="1 13">Membrane</location>
        <topology evidence="1 13">Multi-pass membrane protein</topology>
    </subcellularLocation>
</comment>
<evidence type="ECO:0000256" key="6">
    <source>
        <dbReference type="ARBA" id="ARBA00022741"/>
    </source>
</evidence>
<dbReference type="GO" id="GO:0005524">
    <property type="term" value="F:ATP binding"/>
    <property type="evidence" value="ECO:0007669"/>
    <property type="project" value="UniProtKB-UniRule"/>
</dbReference>
<feature type="transmembrane region" description="Helical" evidence="13">
    <location>
        <begin position="1133"/>
        <end position="1155"/>
    </location>
</feature>
<feature type="domain" description="Cation-transporting P-type ATPase N-terminal" evidence="15">
    <location>
        <begin position="289"/>
        <end position="341"/>
    </location>
</feature>
<dbReference type="SFLD" id="SFLDG00002">
    <property type="entry name" value="C1.7:_P-type_atpase_like"/>
    <property type="match status" value="1"/>
</dbReference>
<dbReference type="GO" id="GO:0030026">
    <property type="term" value="P:intracellular manganese ion homeostasis"/>
    <property type="evidence" value="ECO:0007669"/>
    <property type="project" value="EnsemblFungi"/>
</dbReference>
<protein>
    <recommendedName>
        <fullName evidence="13">Cation-transporting ATPase</fullName>
        <ecNumber evidence="13">7.2.2.-</ecNumber>
    </recommendedName>
</protein>
<dbReference type="InterPro" id="IPR008250">
    <property type="entry name" value="ATPase_P-typ_transduc_dom_A_sf"/>
</dbReference>
<dbReference type="PANTHER" id="PTHR45630:SF8">
    <property type="entry name" value="CATION-TRANSPORTING ATPASE"/>
    <property type="match status" value="1"/>
</dbReference>
<dbReference type="GO" id="GO:0008270">
    <property type="term" value="F:zinc ion binding"/>
    <property type="evidence" value="ECO:0007669"/>
    <property type="project" value="EnsemblFungi"/>
</dbReference>
<feature type="domain" description="P5B-type ATPase N-terminal" evidence="16">
    <location>
        <begin position="148"/>
        <end position="266"/>
    </location>
</feature>
<sequence>MTSPKHVRPKRSVSSIGSRASLNDYLASSVMSHDSIFDGPGLGTSVPSSVSSFNRRSRYGSDASVSQFSVDYLQSEYNMSRYDAESVAAMSMEPRSHIPKSTGSAYSDEEELTEMMMEELNTHPVLLREDYADENDKRTYQAVYLIDEDLEIMIAGFKTDKTRLYVYRVLCVLSFGLLYLLFRWMPRWYVKYLGKSEPFASADWLSVETQWGEFSIHNLQTQFYENSLSTVFGASIRVSSLKDIDTDPFVDSFRYVSYRYTKFIYHPLLDCFLLQKDWKDPKWIRGTENVKSGLEREAINDRLKVFGNNDIDLKVKSAGQLLVDEVLHPFYIFQVFSIVLWCMDSYYYYAVCILLISVISVLNSLFETQKTMKRMREMSRFVCSVRVYRDGFWTSISSTDLVVGDVFELSDPELTTLPCDALLLTGDCVVNESMLTGESVPVSKLPTTDQGMHELFNFNDSVPASLAKHFLFCGTKLIQVRKPYVNGKEEGTSLAMAVRTGFNTTQGALVRSMLFPKPVGFKFYKDSFRFIIVMFGFALLGFVTSSVQFVRLGVHFRTILFRALDLVTIVVPPALPATLTIGITFAVSRLRKKGIFCISPQRVNVSGKLDVISFDKTGTLTEDGLDILGVLCVDDDKLGEMRTGVNDLCSKDLMSFDCPSGLLYTMATCHMLRLVDGELLGDPLDVKMFEFTNWAYSEENSSSKKNNNRLEDTAAIRAQHLAPPTVSPPWASDYSSMAESDLEFGLIKTFEFVSNLRRMSVIVKHGSAKQFSVYVKGAPEIMPSVCKPDSFPENYQETLDYYTHNGFRVIACAMKKLDNFNWAKAQKMKRDQAESDLTFCGFIIFENKLKSTTSGVIRELNDANIRTVMCTGDNVLTAICVGRQCGILPEDGLVFIPRLVENADSEEGDTTVLWEEIGQNGLTLDPKTLVPNPSPEETTLSIPTELHKLKNYHIAITGDVFRWIAANSPAELFNKLLLKAQIFARMSPSEKHELVSNLQALDYCVGFCGDGANDVGALKAANVGISLSEAEASVAAPFTSKSFDISCTLDVIKDGRAALVTSFSCFQYMALYSAIQFTTVSILYMTNSNLGDFQFLYIDLFIILPMAIFMGRSRPYHRLSRKRPTANLVSKRILAPLFGQIILLVVAQLVVVHVVRQQPWYIPPEHMEEGSSIFNSDVTSLFLVTCFQYVFIGIVLTVGPPYRERLFRNVSFVITILVLIVLNSWLVLGGDNQKILTKLLQISPSSLSFKRFIFAVAAVYYVLSALGQDIFFVFLIKKATVFVNKMLGRPAKVSKKLYKRLLRNQEPLK</sequence>
<dbReference type="PROSITE" id="PS00154">
    <property type="entry name" value="ATPASE_E1_E2"/>
    <property type="match status" value="1"/>
</dbReference>
<dbReference type="SFLD" id="SFLDS00003">
    <property type="entry name" value="Haloacid_Dehalogenase"/>
    <property type="match status" value="1"/>
</dbReference>
<dbReference type="GO" id="GO:0055085">
    <property type="term" value="P:transmembrane transport"/>
    <property type="evidence" value="ECO:0000318"/>
    <property type="project" value="GO_Central"/>
</dbReference>
<dbReference type="EMBL" id="KE651167">
    <property type="protein sequence ID" value="EEB08701.1"/>
    <property type="molecule type" value="Genomic_DNA"/>
</dbReference>
<keyword evidence="4 13" id="KW-0812">Transmembrane</keyword>
<dbReference type="FunFam" id="1.20.1110.10:FF:000032">
    <property type="entry name" value="Cation-transporting ATPase"/>
    <property type="match status" value="1"/>
</dbReference>
<dbReference type="FunFam" id="2.70.150.10:FF:000119">
    <property type="entry name" value="Cation-transporting ATPase"/>
    <property type="match status" value="1"/>
</dbReference>
<dbReference type="InterPro" id="IPR006544">
    <property type="entry name" value="P-type_TPase_V"/>
</dbReference>
<dbReference type="GO" id="GO:0006874">
    <property type="term" value="P:intracellular calcium ion homeostasis"/>
    <property type="evidence" value="ECO:0000318"/>
    <property type="project" value="GO_Central"/>
</dbReference>
<dbReference type="SUPFAM" id="SSF81653">
    <property type="entry name" value="Calcium ATPase, transduction domain A"/>
    <property type="match status" value="1"/>
</dbReference>
<dbReference type="OrthoDB" id="48943at2759"/>
<evidence type="ECO:0000256" key="8">
    <source>
        <dbReference type="ARBA" id="ARBA00022842"/>
    </source>
</evidence>
<evidence type="ECO:0000256" key="10">
    <source>
        <dbReference type="ARBA" id="ARBA00022989"/>
    </source>
</evidence>
<feature type="transmembrane region" description="Helical" evidence="13">
    <location>
        <begin position="1210"/>
        <end position="1228"/>
    </location>
</feature>
<dbReference type="GO" id="GO:0000329">
    <property type="term" value="C:fungal-type vacuole membrane"/>
    <property type="evidence" value="ECO:0007669"/>
    <property type="project" value="EnsemblFungi"/>
</dbReference>
<dbReference type="InterPro" id="IPR059000">
    <property type="entry name" value="ATPase_P-type_domA"/>
</dbReference>
<organism evidence="17 18">
    <name type="scientific">Schizosaccharomyces japonicus (strain yFS275 / FY16936)</name>
    <name type="common">Fission yeast</name>
    <dbReference type="NCBI Taxonomy" id="402676"/>
    <lineage>
        <taxon>Eukaryota</taxon>
        <taxon>Fungi</taxon>
        <taxon>Dikarya</taxon>
        <taxon>Ascomycota</taxon>
        <taxon>Taphrinomycotina</taxon>
        <taxon>Schizosaccharomycetes</taxon>
        <taxon>Schizosaccharomycetales</taxon>
        <taxon>Schizosaccharomycetaceae</taxon>
        <taxon>Schizosaccharomyces</taxon>
    </lineage>
</organism>
<proteinExistence type="inferred from homology"/>
<dbReference type="NCBIfam" id="TIGR01657">
    <property type="entry name" value="P-ATPase-V"/>
    <property type="match status" value="1"/>
</dbReference>
<dbReference type="GO" id="GO:0006882">
    <property type="term" value="P:intracellular zinc ion homeostasis"/>
    <property type="evidence" value="ECO:0007669"/>
    <property type="project" value="EnsemblFungi"/>
</dbReference>
<dbReference type="InterPro" id="IPR023214">
    <property type="entry name" value="HAD_sf"/>
</dbReference>
<evidence type="ECO:0000256" key="2">
    <source>
        <dbReference type="ARBA" id="ARBA00006000"/>
    </source>
</evidence>
<evidence type="ECO:0000256" key="9">
    <source>
        <dbReference type="ARBA" id="ARBA00022967"/>
    </source>
</evidence>
<keyword evidence="7 13" id="KW-0067">ATP-binding</keyword>
<feature type="transmembrane region" description="Helical" evidence="13">
    <location>
        <begin position="566"/>
        <end position="587"/>
    </location>
</feature>
<dbReference type="VEuPathDB" id="FungiDB:SJAG_03866"/>
<evidence type="ECO:0000313" key="18">
    <source>
        <dbReference type="Proteomes" id="UP000001744"/>
    </source>
</evidence>
<dbReference type="GO" id="GO:0019829">
    <property type="term" value="F:ATPase-coupled monoatomic cation transmembrane transporter activity"/>
    <property type="evidence" value="ECO:0000318"/>
    <property type="project" value="GO_Central"/>
</dbReference>
<dbReference type="InterPro" id="IPR001757">
    <property type="entry name" value="P_typ_ATPase"/>
</dbReference>
<reference evidence="17 18" key="1">
    <citation type="journal article" date="2011" name="Science">
        <title>Comparative functional genomics of the fission yeasts.</title>
        <authorList>
            <person name="Rhind N."/>
            <person name="Chen Z."/>
            <person name="Yassour M."/>
            <person name="Thompson D.A."/>
            <person name="Haas B.J."/>
            <person name="Habib N."/>
            <person name="Wapinski I."/>
            <person name="Roy S."/>
            <person name="Lin M.F."/>
            <person name="Heiman D.I."/>
            <person name="Young S.K."/>
            <person name="Furuya K."/>
            <person name="Guo Y."/>
            <person name="Pidoux A."/>
            <person name="Chen H.M."/>
            <person name="Robbertse B."/>
            <person name="Goldberg J.M."/>
            <person name="Aoki K."/>
            <person name="Bayne E.H."/>
            <person name="Berlin A.M."/>
            <person name="Desjardins C.A."/>
            <person name="Dobbs E."/>
            <person name="Dukaj L."/>
            <person name="Fan L."/>
            <person name="FitzGerald M.G."/>
            <person name="French C."/>
            <person name="Gujja S."/>
            <person name="Hansen K."/>
            <person name="Keifenheim D."/>
            <person name="Levin J.Z."/>
            <person name="Mosher R.A."/>
            <person name="Mueller C.A."/>
            <person name="Pfiffner J."/>
            <person name="Priest M."/>
            <person name="Russ C."/>
            <person name="Smialowska A."/>
            <person name="Swoboda P."/>
            <person name="Sykes S.M."/>
            <person name="Vaughn M."/>
            <person name="Vengrova S."/>
            <person name="Yoder R."/>
            <person name="Zeng Q."/>
            <person name="Allshire R."/>
            <person name="Baulcombe D."/>
            <person name="Birren B.W."/>
            <person name="Brown W."/>
            <person name="Ekwall K."/>
            <person name="Kellis M."/>
            <person name="Leatherwood J."/>
            <person name="Levin H."/>
            <person name="Margalit H."/>
            <person name="Martienssen R."/>
            <person name="Nieduszynski C.A."/>
            <person name="Spatafora J.W."/>
            <person name="Friedman N."/>
            <person name="Dalgaard J.Z."/>
            <person name="Baumann P."/>
            <person name="Niki H."/>
            <person name="Regev A."/>
            <person name="Nusbaum C."/>
        </authorList>
    </citation>
    <scope>NUCLEOTIDE SEQUENCE [LARGE SCALE GENOMIC DNA]</scope>
    <source>
        <strain evidence="18">yFS275 / FY16936</strain>
    </source>
</reference>
<dbReference type="PANTHER" id="PTHR45630">
    <property type="entry name" value="CATION-TRANSPORTING ATPASE-RELATED"/>
    <property type="match status" value="1"/>
</dbReference>
<dbReference type="STRING" id="402676.B6K597"/>
<feature type="transmembrane region" description="Helical" evidence="13">
    <location>
        <begin position="164"/>
        <end position="182"/>
    </location>
</feature>
<evidence type="ECO:0000259" key="16">
    <source>
        <dbReference type="Pfam" id="PF12409"/>
    </source>
</evidence>
<feature type="transmembrane region" description="Helical" evidence="13">
    <location>
        <begin position="346"/>
        <end position="366"/>
    </location>
</feature>
<dbReference type="InterPro" id="IPR047821">
    <property type="entry name" value="P5B-type_ATPase"/>
</dbReference>
<dbReference type="InterPro" id="IPR004014">
    <property type="entry name" value="ATPase_P-typ_cation-transptr_N"/>
</dbReference>
<dbReference type="SFLD" id="SFLDF00027">
    <property type="entry name" value="p-type_atpase"/>
    <property type="match status" value="1"/>
</dbReference>
<dbReference type="RefSeq" id="XP_002174994.1">
    <property type="nucleotide sequence ID" value="XM_002174958.2"/>
</dbReference>
<keyword evidence="11 13" id="KW-0472">Membrane</keyword>
<evidence type="ECO:0000259" key="14">
    <source>
        <dbReference type="Pfam" id="PF00122"/>
    </source>
</evidence>
<dbReference type="PRINTS" id="PR00119">
    <property type="entry name" value="CATATPASE"/>
</dbReference>
<dbReference type="SUPFAM" id="SSF81660">
    <property type="entry name" value="Metal cation-transporting ATPase, ATP-binding domain N"/>
    <property type="match status" value="1"/>
</dbReference>
<dbReference type="Gene3D" id="3.40.50.1000">
    <property type="entry name" value="HAD superfamily/HAD-like"/>
    <property type="match status" value="1"/>
</dbReference>
<keyword evidence="8 13" id="KW-0460">Magnesium</keyword>
<dbReference type="InterPro" id="IPR023298">
    <property type="entry name" value="ATPase_P-typ_TM_dom_sf"/>
</dbReference>
<accession>B6K597</accession>
<evidence type="ECO:0000256" key="1">
    <source>
        <dbReference type="ARBA" id="ARBA00004141"/>
    </source>
</evidence>
<feature type="transmembrane region" description="Helical" evidence="13">
    <location>
        <begin position="530"/>
        <end position="554"/>
    </location>
</feature>
<dbReference type="GO" id="GO:0016020">
    <property type="term" value="C:membrane"/>
    <property type="evidence" value="ECO:0000318"/>
    <property type="project" value="GO_Central"/>
</dbReference>
<feature type="transmembrane region" description="Helical" evidence="13">
    <location>
        <begin position="1178"/>
        <end position="1198"/>
    </location>
</feature>
<dbReference type="InterPro" id="IPR047819">
    <property type="entry name" value="P5A-ATPase_N"/>
</dbReference>
<dbReference type="InterPro" id="IPR018303">
    <property type="entry name" value="ATPase_P-typ_P_site"/>
</dbReference>
<evidence type="ECO:0000256" key="12">
    <source>
        <dbReference type="ARBA" id="ARBA00049360"/>
    </source>
</evidence>
<dbReference type="FunFam" id="3.40.50.1000:FF:000068">
    <property type="entry name" value="Cation-transporting ATPase"/>
    <property type="match status" value="1"/>
</dbReference>
<dbReference type="Pfam" id="PF12409">
    <property type="entry name" value="P5-ATPase"/>
    <property type="match status" value="1"/>
</dbReference>
<dbReference type="Gene3D" id="1.20.1110.10">
    <property type="entry name" value="Calcium-transporting ATPase, transmembrane domain"/>
    <property type="match status" value="1"/>
</dbReference>
<dbReference type="InterPro" id="IPR044492">
    <property type="entry name" value="P_typ_ATPase_HD_dom"/>
</dbReference>
<dbReference type="FunFam" id="3.40.1110.10:FF:000057">
    <property type="entry name" value="Cation-transporting ATPase"/>
    <property type="match status" value="1"/>
</dbReference>
<dbReference type="Pfam" id="PF00690">
    <property type="entry name" value="Cation_ATPase_N"/>
    <property type="match status" value="1"/>
</dbReference>
<dbReference type="GO" id="GO:1990816">
    <property type="term" value="C:vacuole-mitochondrion membrane contact site"/>
    <property type="evidence" value="ECO:0007669"/>
    <property type="project" value="EnsemblFungi"/>
</dbReference>
<keyword evidence="3" id="KW-0597">Phosphoprotein</keyword>
<feature type="transmembrane region" description="Helical" evidence="13">
    <location>
        <begin position="1252"/>
        <end position="1276"/>
    </location>
</feature>
<keyword evidence="18" id="KW-1185">Reference proteome</keyword>
<dbReference type="GeneID" id="7050504"/>
<evidence type="ECO:0000256" key="4">
    <source>
        <dbReference type="ARBA" id="ARBA00022692"/>
    </source>
</evidence>
<gene>
    <name evidence="17" type="ORF">SJAG_03866</name>
</gene>
<dbReference type="SUPFAM" id="SSF81665">
    <property type="entry name" value="Calcium ATPase, transmembrane domain M"/>
    <property type="match status" value="1"/>
</dbReference>
<evidence type="ECO:0000256" key="7">
    <source>
        <dbReference type="ARBA" id="ARBA00022840"/>
    </source>
</evidence>
<dbReference type="InterPro" id="IPR023299">
    <property type="entry name" value="ATPase_P-typ_cyto_dom_N"/>
</dbReference>
<evidence type="ECO:0000256" key="5">
    <source>
        <dbReference type="ARBA" id="ARBA00022723"/>
    </source>
</evidence>
<evidence type="ECO:0000256" key="3">
    <source>
        <dbReference type="ARBA" id="ARBA00022553"/>
    </source>
</evidence>
<evidence type="ECO:0000256" key="11">
    <source>
        <dbReference type="ARBA" id="ARBA00023136"/>
    </source>
</evidence>
<dbReference type="PROSITE" id="PS01229">
    <property type="entry name" value="COF_2"/>
    <property type="match status" value="1"/>
</dbReference>
<dbReference type="eggNOG" id="KOG0208">
    <property type="taxonomic scope" value="Eukaryota"/>
</dbReference>
<dbReference type="GO" id="GO:0016887">
    <property type="term" value="F:ATP hydrolysis activity"/>
    <property type="evidence" value="ECO:0007669"/>
    <property type="project" value="InterPro"/>
</dbReference>
<evidence type="ECO:0000259" key="15">
    <source>
        <dbReference type="Pfam" id="PF00690"/>
    </source>
</evidence>
<keyword evidence="10 13" id="KW-1133">Transmembrane helix</keyword>
<dbReference type="InterPro" id="IPR036412">
    <property type="entry name" value="HAD-like_sf"/>
</dbReference>
<dbReference type="CDD" id="cd07542">
    <property type="entry name" value="P-type_ATPase_cation"/>
    <property type="match status" value="1"/>
</dbReference>
<dbReference type="GO" id="GO:0015662">
    <property type="term" value="F:P-type ion transporter activity"/>
    <property type="evidence" value="ECO:0007669"/>
    <property type="project" value="InterPro"/>
</dbReference>
<dbReference type="EC" id="7.2.2.-" evidence="13"/>
<dbReference type="NCBIfam" id="TIGR01494">
    <property type="entry name" value="ATPase_P-type"/>
    <property type="match status" value="1"/>
</dbReference>
<keyword evidence="9 13" id="KW-1278">Translocase</keyword>
<dbReference type="JaponicusDB" id="SJAG_03866"/>
<keyword evidence="6 13" id="KW-0547">Nucleotide-binding</keyword>
<evidence type="ECO:0000313" key="17">
    <source>
        <dbReference type="EMBL" id="EEB08701.1"/>
    </source>
</evidence>
<evidence type="ECO:0000256" key="13">
    <source>
        <dbReference type="RuleBase" id="RU362082"/>
    </source>
</evidence>
<name>B6K597_SCHJY</name>
<feature type="transmembrane region" description="Helical" evidence="13">
    <location>
        <begin position="1095"/>
        <end position="1112"/>
    </location>
</feature>
<feature type="transmembrane region" description="Helical" evidence="13">
    <location>
        <begin position="1057"/>
        <end position="1075"/>
    </location>
</feature>
<dbReference type="SUPFAM" id="SSF56784">
    <property type="entry name" value="HAD-like"/>
    <property type="match status" value="1"/>
</dbReference>